<dbReference type="GO" id="GO:0098797">
    <property type="term" value="C:plasma membrane protein complex"/>
    <property type="evidence" value="ECO:0007669"/>
    <property type="project" value="TreeGrafter"/>
</dbReference>
<dbReference type="GO" id="GO:0015031">
    <property type="term" value="P:protein transport"/>
    <property type="evidence" value="ECO:0007669"/>
    <property type="project" value="UniProtKB-KW"/>
</dbReference>
<evidence type="ECO:0000256" key="7">
    <source>
        <dbReference type="ARBA" id="ARBA00022927"/>
    </source>
</evidence>
<keyword evidence="7" id="KW-0653">Protein transport</keyword>
<keyword evidence="3" id="KW-0813">Transport</keyword>
<evidence type="ECO:0000256" key="4">
    <source>
        <dbReference type="ARBA" id="ARBA00022475"/>
    </source>
</evidence>
<evidence type="ECO:0000256" key="5">
    <source>
        <dbReference type="ARBA" id="ARBA00022519"/>
    </source>
</evidence>
<evidence type="ECO:0000256" key="2">
    <source>
        <dbReference type="ARBA" id="ARBA00006555"/>
    </source>
</evidence>
<reference evidence="11 12" key="1">
    <citation type="submission" date="2020-04" db="EMBL/GenBank/DDBJ databases">
        <title>Genome sequencing of novel species.</title>
        <authorList>
            <person name="Heo J."/>
            <person name="Kim S.-J."/>
            <person name="Kim J.-S."/>
            <person name="Hong S.-B."/>
            <person name="Kwon S.-W."/>
        </authorList>
    </citation>
    <scope>NUCLEOTIDE SEQUENCE [LARGE SCALE GENOMIC DNA]</scope>
    <source>
        <strain evidence="11 12">CJU-R4</strain>
    </source>
</reference>
<dbReference type="EMBL" id="CP051677">
    <property type="protein sequence ID" value="QJD78465.1"/>
    <property type="molecule type" value="Genomic_DNA"/>
</dbReference>
<dbReference type="InterPro" id="IPR037682">
    <property type="entry name" value="TonB_C"/>
</dbReference>
<protein>
    <submittedName>
        <fullName evidence="11">Energy transducer TonB</fullName>
    </submittedName>
</protein>
<keyword evidence="6" id="KW-0812">Transmembrane</keyword>
<evidence type="ECO:0000256" key="9">
    <source>
        <dbReference type="ARBA" id="ARBA00023136"/>
    </source>
</evidence>
<keyword evidence="8" id="KW-1133">Transmembrane helix</keyword>
<comment type="subcellular location">
    <subcellularLocation>
        <location evidence="1">Cell inner membrane</location>
        <topology evidence="1">Single-pass membrane protein</topology>
        <orientation evidence="1">Periplasmic side</orientation>
    </subcellularLocation>
</comment>
<organism evidence="11 12">
    <name type="scientific">Spirosoma rhododendri</name>
    <dbReference type="NCBI Taxonomy" id="2728024"/>
    <lineage>
        <taxon>Bacteria</taxon>
        <taxon>Pseudomonadati</taxon>
        <taxon>Bacteroidota</taxon>
        <taxon>Cytophagia</taxon>
        <taxon>Cytophagales</taxon>
        <taxon>Cytophagaceae</taxon>
        <taxon>Spirosoma</taxon>
    </lineage>
</organism>
<comment type="similarity">
    <text evidence="2">Belongs to the TonB family.</text>
</comment>
<dbReference type="PROSITE" id="PS52015">
    <property type="entry name" value="TONB_CTD"/>
    <property type="match status" value="1"/>
</dbReference>
<evidence type="ECO:0000256" key="6">
    <source>
        <dbReference type="ARBA" id="ARBA00022692"/>
    </source>
</evidence>
<dbReference type="Gene3D" id="3.30.1150.10">
    <property type="match status" value="2"/>
</dbReference>
<evidence type="ECO:0000256" key="3">
    <source>
        <dbReference type="ARBA" id="ARBA00022448"/>
    </source>
</evidence>
<dbReference type="AlphaFoldDB" id="A0A7L5DK13"/>
<evidence type="ECO:0000313" key="12">
    <source>
        <dbReference type="Proteomes" id="UP000501128"/>
    </source>
</evidence>
<dbReference type="InterPro" id="IPR006260">
    <property type="entry name" value="TonB/TolA_C"/>
</dbReference>
<keyword evidence="12" id="KW-1185">Reference proteome</keyword>
<keyword evidence="4" id="KW-1003">Cell membrane</keyword>
<dbReference type="InterPro" id="IPR051045">
    <property type="entry name" value="TonB-dependent_transducer"/>
</dbReference>
<dbReference type="SUPFAM" id="SSF74653">
    <property type="entry name" value="TolA/TonB C-terminal domain"/>
    <property type="match status" value="2"/>
</dbReference>
<dbReference type="PANTHER" id="PTHR33446:SF2">
    <property type="entry name" value="PROTEIN TONB"/>
    <property type="match status" value="1"/>
</dbReference>
<dbReference type="NCBIfam" id="TIGR01352">
    <property type="entry name" value="tonB_Cterm"/>
    <property type="match status" value="2"/>
</dbReference>
<dbReference type="PANTHER" id="PTHR33446">
    <property type="entry name" value="PROTEIN TONB-RELATED"/>
    <property type="match status" value="1"/>
</dbReference>
<keyword evidence="9" id="KW-0472">Membrane</keyword>
<gene>
    <name evidence="11" type="ORF">HH216_08530</name>
</gene>
<feature type="domain" description="TonB C-terminal" evidence="10">
    <location>
        <begin position="390"/>
        <end position="482"/>
    </location>
</feature>
<dbReference type="Proteomes" id="UP000501128">
    <property type="component" value="Chromosome"/>
</dbReference>
<dbReference type="KEGG" id="srho:HH216_08530"/>
<keyword evidence="5" id="KW-0997">Cell inner membrane</keyword>
<accession>A0A7L5DK13</accession>
<proteinExistence type="inferred from homology"/>
<evidence type="ECO:0000256" key="1">
    <source>
        <dbReference type="ARBA" id="ARBA00004383"/>
    </source>
</evidence>
<evidence type="ECO:0000256" key="8">
    <source>
        <dbReference type="ARBA" id="ARBA00022989"/>
    </source>
</evidence>
<dbReference type="GO" id="GO:0031992">
    <property type="term" value="F:energy transducer activity"/>
    <property type="evidence" value="ECO:0007669"/>
    <property type="project" value="TreeGrafter"/>
</dbReference>
<name>A0A7L5DK13_9BACT</name>
<dbReference type="Pfam" id="PF03544">
    <property type="entry name" value="TonB_C"/>
    <property type="match status" value="2"/>
</dbReference>
<dbReference type="GO" id="GO:0055085">
    <property type="term" value="P:transmembrane transport"/>
    <property type="evidence" value="ECO:0007669"/>
    <property type="project" value="InterPro"/>
</dbReference>
<evidence type="ECO:0000259" key="10">
    <source>
        <dbReference type="PROSITE" id="PS52015"/>
    </source>
</evidence>
<evidence type="ECO:0000313" key="11">
    <source>
        <dbReference type="EMBL" id="QJD78465.1"/>
    </source>
</evidence>
<sequence>MKFVYSLLFCLFSLAGFGQQPIYKEFEVDSVTTPKGGMSYLIVFLQTNLRKSIQAESEGIGGRVLVQGVVEPDGHITEVKLLKSLRPDLDREALRVFGLFNAWKPAQKGGIAVRQRVMYPVVFGRNAPFPYENGQRTDYFGTDMKRTTDVAAATYKQVTPVDSLGIPNGDMLIYEQKGTRWSKINRLTLIRQKARNVDSLTRIAETVGYHNNQGLWTNYVYDLASDGTLVGKTLYVAPERYPTRYHSNGLVAESSQEENGRTMTTSWYPNGQIRQIRLDAGSFNNQYKLERVQNYWTADGQHLVIDGSGKMTYESMRTSYTDPSRQVVYTERGEYLDGLQQDLWTGAYADGSFGYEELYDRGKLQSGKAHTGSKEPVTYTVNEQLPEFPGGMPGLGRFISDNLRYPPDAQRAGQQGQVIVSFTVCTDGTLCDYEVLKSVSGSIDQEALRVVKRSSGKWKPGIQRGEPVRVKYHMPLNFTLTN</sequence>